<keyword evidence="8" id="KW-1185">Reference proteome</keyword>
<reference evidence="7 8" key="1">
    <citation type="journal article" date="2019" name="Int. J. Syst. Evol. Microbiol.">
        <title>The Global Catalogue of Microorganisms (GCM) 10K type strain sequencing project: providing services to taxonomists for standard genome sequencing and annotation.</title>
        <authorList>
            <consortium name="The Broad Institute Genomics Platform"/>
            <consortium name="The Broad Institute Genome Sequencing Center for Infectious Disease"/>
            <person name="Wu L."/>
            <person name="Ma J."/>
        </authorList>
    </citation>
    <scope>NUCLEOTIDE SEQUENCE [LARGE SCALE GENOMIC DNA]</scope>
    <source>
        <strain evidence="7 8">JCM 13319</strain>
    </source>
</reference>
<dbReference type="PANTHER" id="PTHR24045:SF0">
    <property type="entry name" value="N-ACETYLGLUCOSAMINE-1-PHOSPHOTRANSFERASE SUBUNITS ALPHA_BETA"/>
    <property type="match status" value="1"/>
</dbReference>
<keyword evidence="2" id="KW-0808">Transferase</keyword>
<evidence type="ECO:0000256" key="3">
    <source>
        <dbReference type="ARBA" id="ARBA00023169"/>
    </source>
</evidence>
<sequence length="568" mass="65312">MLALFERKKDDVRRGLGTALVGLVKPIVIGTSGERRYLKLRRAALRRLREVDKRKRKVERRVSERTGFSLEHEVSRHGDLLNLLVESMTPMQAAEENFTFVTEALDSRGIEWWLVEDYAGRGYRIGTREESKPLVAAALMRPKVTIPMYVKAPQSTAVALAEVVDLCQDPDVRIITVTAPKKVTDTNWAFGFRYGCSIEFWTEIVSDSRVVIEAPAENRAAKLMSDAEFILQKTVTDSGRECRTPTVLNRTMLEDVAFPIDAVYTWVDGADPEWIDSKRRLEADLAGDVYHPEANHEARFESKDELKYSLRSVEYFAPWFRKIFIVTSGQVPAWLNVDHPKIQMISHADIYDNADHLPTFNSNSIISRLHHIPDLSEHFVYLNDDVMLGKPVRPRDFYLPTGLAKVFPSRNHRPFGAPTAEDGPHFNLTRNIRSLLESEFGITVTHAVKHTPYPLLKSVQFEMENRFPEAFEHTWSSRFRHHDDIVADQLYHYYAQIVGKAVATSITYRYINIRDENYRWVLRDTLRLRNRSTMCLNDAPVEGVDPLTDEEVGDFLEAYFPCKSSFEK</sequence>
<dbReference type="Pfam" id="PF17102">
    <property type="entry name" value="Stealth_CR3"/>
    <property type="match status" value="1"/>
</dbReference>
<organism evidence="7 8">
    <name type="scientific">Brevibacterium picturae</name>
    <dbReference type="NCBI Taxonomy" id="260553"/>
    <lineage>
        <taxon>Bacteria</taxon>
        <taxon>Bacillati</taxon>
        <taxon>Actinomycetota</taxon>
        <taxon>Actinomycetes</taxon>
        <taxon>Micrococcales</taxon>
        <taxon>Brevibacteriaceae</taxon>
        <taxon>Brevibacterium</taxon>
    </lineage>
</organism>
<dbReference type="InterPro" id="IPR031357">
    <property type="entry name" value="Stealth_CR3"/>
</dbReference>
<dbReference type="Pfam" id="PF11380">
    <property type="entry name" value="Stealth_CR2"/>
    <property type="match status" value="1"/>
</dbReference>
<dbReference type="InterPro" id="IPR031358">
    <property type="entry name" value="Stealth_CR1"/>
</dbReference>
<evidence type="ECO:0000259" key="5">
    <source>
        <dbReference type="Pfam" id="PF17101"/>
    </source>
</evidence>
<evidence type="ECO:0000256" key="1">
    <source>
        <dbReference type="ARBA" id="ARBA00007583"/>
    </source>
</evidence>
<evidence type="ECO:0000259" key="4">
    <source>
        <dbReference type="Pfam" id="PF11380"/>
    </source>
</evidence>
<dbReference type="PANTHER" id="PTHR24045">
    <property type="match status" value="1"/>
</dbReference>
<name>A0ABN2CJX4_9MICO</name>
<dbReference type="InterPro" id="IPR021520">
    <property type="entry name" value="Stealth_CR2"/>
</dbReference>
<dbReference type="InterPro" id="IPR047141">
    <property type="entry name" value="Stealth"/>
</dbReference>
<proteinExistence type="inferred from homology"/>
<evidence type="ECO:0000259" key="6">
    <source>
        <dbReference type="Pfam" id="PF17102"/>
    </source>
</evidence>
<dbReference type="Proteomes" id="UP001501791">
    <property type="component" value="Unassembled WGS sequence"/>
</dbReference>
<comment type="caution">
    <text evidence="7">The sequence shown here is derived from an EMBL/GenBank/DDBJ whole genome shotgun (WGS) entry which is preliminary data.</text>
</comment>
<protein>
    <submittedName>
        <fullName evidence="7">Stealth family protein</fullName>
    </submittedName>
</protein>
<feature type="domain" description="Stealth protein CR1 conserved region 1" evidence="5">
    <location>
        <begin position="258"/>
        <end position="283"/>
    </location>
</feature>
<dbReference type="Pfam" id="PF17101">
    <property type="entry name" value="Stealth_CR1"/>
    <property type="match status" value="1"/>
</dbReference>
<evidence type="ECO:0000313" key="8">
    <source>
        <dbReference type="Proteomes" id="UP001501791"/>
    </source>
</evidence>
<feature type="domain" description="Stealth protein CR2 conserved region 2" evidence="4">
    <location>
        <begin position="299"/>
        <end position="404"/>
    </location>
</feature>
<comment type="similarity">
    <text evidence="1">Belongs to the stealth family.</text>
</comment>
<gene>
    <name evidence="7" type="ORF">GCM10009691_36130</name>
</gene>
<dbReference type="EMBL" id="BAAALY010000018">
    <property type="protein sequence ID" value="GAA1558957.1"/>
    <property type="molecule type" value="Genomic_DNA"/>
</dbReference>
<evidence type="ECO:0000256" key="2">
    <source>
        <dbReference type="ARBA" id="ARBA00022679"/>
    </source>
</evidence>
<evidence type="ECO:0000313" key="7">
    <source>
        <dbReference type="EMBL" id="GAA1558957.1"/>
    </source>
</evidence>
<feature type="domain" description="Stealth protein CR3 conserved region 3" evidence="6">
    <location>
        <begin position="449"/>
        <end position="495"/>
    </location>
</feature>
<keyword evidence="3" id="KW-0270">Exopolysaccharide synthesis</keyword>
<accession>A0ABN2CJX4</accession>